<dbReference type="Gene3D" id="1.10.10.1320">
    <property type="entry name" value="Anti-sigma factor, zinc-finger domain"/>
    <property type="match status" value="1"/>
</dbReference>
<evidence type="ECO:0000259" key="2">
    <source>
        <dbReference type="Pfam" id="PF13490"/>
    </source>
</evidence>
<evidence type="ECO:0000256" key="1">
    <source>
        <dbReference type="SAM" id="Phobius"/>
    </source>
</evidence>
<dbReference type="InterPro" id="IPR027383">
    <property type="entry name" value="Znf_put"/>
</dbReference>
<keyword evidence="4" id="KW-1185">Reference proteome</keyword>
<dbReference type="RefSeq" id="WP_244840124.1">
    <property type="nucleotide sequence ID" value="NZ_CP107006.1"/>
</dbReference>
<dbReference type="Proteomes" id="UP001162741">
    <property type="component" value="Chromosome"/>
</dbReference>
<feature type="domain" description="Putative zinc-finger" evidence="2">
    <location>
        <begin position="18"/>
        <end position="44"/>
    </location>
</feature>
<name>A0ABY6J978_9BACT</name>
<keyword evidence="1" id="KW-1133">Transmembrane helix</keyword>
<protein>
    <submittedName>
        <fullName evidence="3">Zf-HC2 domain-containing protein</fullName>
    </submittedName>
</protein>
<keyword evidence="1" id="KW-0812">Transmembrane</keyword>
<keyword evidence="1" id="KW-0472">Membrane</keyword>
<accession>A0ABY6J978</accession>
<dbReference type="Pfam" id="PF13490">
    <property type="entry name" value="zf-HC2"/>
    <property type="match status" value="1"/>
</dbReference>
<dbReference type="InterPro" id="IPR041916">
    <property type="entry name" value="Anti_sigma_zinc_sf"/>
</dbReference>
<sequence length="117" mass="13828">MNDNFRDIFVETSCVSQQELLDYLQGRLSDADRHRVEMHVADCPFCSDALEGLSAIPEKEKIPAVIRQMKWKVLQNLRRKNRRKRSKEFYTSLAVTTLIILFIVLACFFAYHFMVRR</sequence>
<evidence type="ECO:0000313" key="3">
    <source>
        <dbReference type="EMBL" id="UYQ94719.1"/>
    </source>
</evidence>
<reference evidence="3" key="1">
    <citation type="submission" date="2022-10" db="EMBL/GenBank/DDBJ databases">
        <title>Chitinophaga sp. nov., isolated from soil.</title>
        <authorList>
            <person name="Jeon C.O."/>
        </authorList>
    </citation>
    <scope>NUCLEOTIDE SEQUENCE</scope>
    <source>
        <strain evidence="3">R8</strain>
    </source>
</reference>
<organism evidence="3 4">
    <name type="scientific">Chitinophaga horti</name>
    <dbReference type="NCBI Taxonomy" id="2920382"/>
    <lineage>
        <taxon>Bacteria</taxon>
        <taxon>Pseudomonadati</taxon>
        <taxon>Bacteroidota</taxon>
        <taxon>Chitinophagia</taxon>
        <taxon>Chitinophagales</taxon>
        <taxon>Chitinophagaceae</taxon>
        <taxon>Chitinophaga</taxon>
    </lineage>
</organism>
<evidence type="ECO:0000313" key="4">
    <source>
        <dbReference type="Proteomes" id="UP001162741"/>
    </source>
</evidence>
<proteinExistence type="predicted"/>
<feature type="transmembrane region" description="Helical" evidence="1">
    <location>
        <begin position="89"/>
        <end position="114"/>
    </location>
</feature>
<gene>
    <name evidence="3" type="ORF">MKQ68_06400</name>
</gene>
<dbReference type="EMBL" id="CP107006">
    <property type="protein sequence ID" value="UYQ94719.1"/>
    <property type="molecule type" value="Genomic_DNA"/>
</dbReference>